<evidence type="ECO:0000313" key="5">
    <source>
        <dbReference type="Proteomes" id="UP000607397"/>
    </source>
</evidence>
<dbReference type="GO" id="GO:0003841">
    <property type="term" value="F:1-acylglycerol-3-phosphate O-acyltransferase activity"/>
    <property type="evidence" value="ECO:0007669"/>
    <property type="project" value="TreeGrafter"/>
</dbReference>
<protein>
    <submittedName>
        <fullName evidence="4">1-acyl-sn-glycerol-3-phosphate acyltransferase</fullName>
    </submittedName>
</protein>
<dbReference type="InterPro" id="IPR002123">
    <property type="entry name" value="Plipid/glycerol_acylTrfase"/>
</dbReference>
<dbReference type="EMBL" id="WVIC01000001">
    <property type="protein sequence ID" value="NCJ05009.1"/>
    <property type="molecule type" value="Genomic_DNA"/>
</dbReference>
<keyword evidence="5" id="KW-1185">Reference proteome</keyword>
<dbReference type="CDD" id="cd07989">
    <property type="entry name" value="LPLAT_AGPAT-like"/>
    <property type="match status" value="1"/>
</dbReference>
<dbReference type="Pfam" id="PF01553">
    <property type="entry name" value="Acyltransferase"/>
    <property type="match status" value="1"/>
</dbReference>
<proteinExistence type="predicted"/>
<comment type="caution">
    <text evidence="4">The sequence shown here is derived from an EMBL/GenBank/DDBJ whole genome shotgun (WGS) entry which is preliminary data.</text>
</comment>
<evidence type="ECO:0000259" key="3">
    <source>
        <dbReference type="SMART" id="SM00563"/>
    </source>
</evidence>
<sequence length="253" mass="28356">MLFLSPSLTSMDSPLMLSQGMLTVLGVQSFCHYRERIPHQSPLIVISNHRSFLDAPLLMAALNRSIHIACHHYMSQVPVLRELVSGLGCLPLEPQGQPSKRFFRQATQLLQNQKGIGIFPEGAKPMVEVSAPSEVYPFQRGFAHLALQAPVPNLGILPVAIAAHEERSGLSIPLPLLQFFDPSEPLFQQPGWQPAVIYRRVSLLIGEPLWITPEHRQRYQGKEAKAIVTEITQRCRDQITTLLHQGCYERSSL</sequence>
<evidence type="ECO:0000256" key="1">
    <source>
        <dbReference type="ARBA" id="ARBA00022679"/>
    </source>
</evidence>
<keyword evidence="1" id="KW-0808">Transferase</keyword>
<dbReference type="SMART" id="SM00563">
    <property type="entry name" value="PlsC"/>
    <property type="match status" value="1"/>
</dbReference>
<name>A0A8K2AGR6_9CYAN</name>
<dbReference type="SUPFAM" id="SSF69593">
    <property type="entry name" value="Glycerol-3-phosphate (1)-acyltransferase"/>
    <property type="match status" value="1"/>
</dbReference>
<evidence type="ECO:0000313" key="4">
    <source>
        <dbReference type="EMBL" id="NCJ05009.1"/>
    </source>
</evidence>
<keyword evidence="2 4" id="KW-0012">Acyltransferase</keyword>
<dbReference type="Proteomes" id="UP000607397">
    <property type="component" value="Unassembled WGS sequence"/>
</dbReference>
<dbReference type="AlphaFoldDB" id="A0A8K2AGR6"/>
<dbReference type="PANTHER" id="PTHR10434">
    <property type="entry name" value="1-ACYL-SN-GLYCEROL-3-PHOSPHATE ACYLTRANSFERASE"/>
    <property type="match status" value="1"/>
</dbReference>
<organism evidence="4 5">
    <name type="scientific">Petrachloros mirabilis ULC683</name>
    <dbReference type="NCBI Taxonomy" id="2781853"/>
    <lineage>
        <taxon>Bacteria</taxon>
        <taxon>Bacillati</taxon>
        <taxon>Cyanobacteriota</taxon>
        <taxon>Cyanophyceae</taxon>
        <taxon>Synechococcales</taxon>
        <taxon>Petrachlorosaceae</taxon>
        <taxon>Petrachloros</taxon>
        <taxon>Petrachloros mirabilis</taxon>
    </lineage>
</organism>
<dbReference type="GO" id="GO:0006654">
    <property type="term" value="P:phosphatidic acid biosynthetic process"/>
    <property type="evidence" value="ECO:0007669"/>
    <property type="project" value="TreeGrafter"/>
</dbReference>
<reference evidence="4" key="1">
    <citation type="submission" date="2019-12" db="EMBL/GenBank/DDBJ databases">
        <title>High-Quality draft genome sequences of three cyanobacteria isolated from the limestone walls of the Old Cathedral of Coimbra.</title>
        <authorList>
            <person name="Tiago I."/>
            <person name="Soares F."/>
            <person name="Portugal A."/>
        </authorList>
    </citation>
    <scope>NUCLEOTIDE SEQUENCE [LARGE SCALE GENOMIC DNA]</scope>
    <source>
        <strain evidence="4">C</strain>
    </source>
</reference>
<gene>
    <name evidence="4" type="ORF">GS597_00425</name>
</gene>
<evidence type="ECO:0000256" key="2">
    <source>
        <dbReference type="ARBA" id="ARBA00023315"/>
    </source>
</evidence>
<accession>A0A8K2AGR6</accession>
<dbReference type="PANTHER" id="PTHR10434:SF66">
    <property type="entry name" value="PHOSPHOLIPID_GLYCEROL ACYLTRANSFERASE DOMAIN-CONTAINING PROTEIN"/>
    <property type="match status" value="1"/>
</dbReference>
<feature type="domain" description="Phospholipid/glycerol acyltransferase" evidence="3">
    <location>
        <begin position="43"/>
        <end position="164"/>
    </location>
</feature>